<keyword evidence="1" id="KW-0472">Membrane</keyword>
<evidence type="ECO:0000256" key="1">
    <source>
        <dbReference type="SAM" id="Phobius"/>
    </source>
</evidence>
<feature type="transmembrane region" description="Helical" evidence="1">
    <location>
        <begin position="209"/>
        <end position="233"/>
    </location>
</feature>
<organism evidence="2 3">
    <name type="scientific">Alkalibacillus silvisoli</name>
    <dbReference type="NCBI Taxonomy" id="392823"/>
    <lineage>
        <taxon>Bacteria</taxon>
        <taxon>Bacillati</taxon>
        <taxon>Bacillota</taxon>
        <taxon>Bacilli</taxon>
        <taxon>Bacillales</taxon>
        <taxon>Bacillaceae</taxon>
        <taxon>Alkalibacillus</taxon>
    </lineage>
</organism>
<name>A0ABN0ZZG1_9BACI</name>
<feature type="transmembrane region" description="Helical" evidence="1">
    <location>
        <begin position="12"/>
        <end position="32"/>
    </location>
</feature>
<feature type="transmembrane region" description="Helical" evidence="1">
    <location>
        <begin position="156"/>
        <end position="176"/>
    </location>
</feature>
<keyword evidence="1" id="KW-0812">Transmembrane</keyword>
<feature type="transmembrane region" description="Helical" evidence="1">
    <location>
        <begin position="348"/>
        <end position="371"/>
    </location>
</feature>
<sequence length="378" mass="42088">MWFKGLLNKLTKMQLMTVIIVIICFVGSFLFVDNNHEFYNRTIAEVNEAELIDSDEIVDFHGNEDHIFVQKLIAKIQNGEEKGEVVHLNNEYSTSRAFDNEYSVGDELFVSIEDRIDESNELSGSILDVKRDQYILLIAWAFILILFFVGHKQGFYSAMSLVINAVIIGLALDFYIQTTNISLLLISGVSIILFTVISLFLVNGNNEKTYAAIASTLLGTLILFIVTSLIMWGTAGEGLRYEEMQFVTRAPEMVFMAGVLIGALGAIMDVAITMSSSLFNLYEKNHNISVKALKESGMDIGRDIMGTMTNILFFVYISGTIPMIILYLKNSAALGFTLNINLSLELARALAGGIGIVITIPIGVYMTIFFINRKRAKV</sequence>
<dbReference type="Proteomes" id="UP001500740">
    <property type="component" value="Unassembled WGS sequence"/>
</dbReference>
<comment type="caution">
    <text evidence="2">The sequence shown here is derived from an EMBL/GenBank/DDBJ whole genome shotgun (WGS) entry which is preliminary data.</text>
</comment>
<accession>A0ABN0ZZG1</accession>
<feature type="transmembrane region" description="Helical" evidence="1">
    <location>
        <begin position="253"/>
        <end position="282"/>
    </location>
</feature>
<keyword evidence="3" id="KW-1185">Reference proteome</keyword>
<dbReference type="EMBL" id="BAAACZ010000015">
    <property type="protein sequence ID" value="GAA0463842.1"/>
    <property type="molecule type" value="Genomic_DNA"/>
</dbReference>
<dbReference type="PANTHER" id="PTHR41771:SF1">
    <property type="entry name" value="MEMBRANE PROTEIN"/>
    <property type="match status" value="1"/>
</dbReference>
<protein>
    <submittedName>
        <fullName evidence="2">YibE/F family protein</fullName>
    </submittedName>
</protein>
<feature type="transmembrane region" description="Helical" evidence="1">
    <location>
        <begin position="303"/>
        <end position="328"/>
    </location>
</feature>
<reference evidence="2 3" key="1">
    <citation type="journal article" date="2019" name="Int. J. Syst. Evol. Microbiol.">
        <title>The Global Catalogue of Microorganisms (GCM) 10K type strain sequencing project: providing services to taxonomists for standard genome sequencing and annotation.</title>
        <authorList>
            <consortium name="The Broad Institute Genomics Platform"/>
            <consortium name="The Broad Institute Genome Sequencing Center for Infectious Disease"/>
            <person name="Wu L."/>
            <person name="Ma J."/>
        </authorList>
    </citation>
    <scope>NUCLEOTIDE SEQUENCE [LARGE SCALE GENOMIC DNA]</scope>
    <source>
        <strain evidence="2 3">JCM 14193</strain>
    </source>
</reference>
<proteinExistence type="predicted"/>
<dbReference type="PANTHER" id="PTHR41771">
    <property type="entry name" value="MEMBRANE PROTEIN-RELATED"/>
    <property type="match status" value="1"/>
</dbReference>
<gene>
    <name evidence="2" type="ORF">GCM10008935_19470</name>
</gene>
<feature type="transmembrane region" description="Helical" evidence="1">
    <location>
        <begin position="133"/>
        <end position="149"/>
    </location>
</feature>
<keyword evidence="1" id="KW-1133">Transmembrane helix</keyword>
<feature type="transmembrane region" description="Helical" evidence="1">
    <location>
        <begin position="182"/>
        <end position="202"/>
    </location>
</feature>
<evidence type="ECO:0000313" key="2">
    <source>
        <dbReference type="EMBL" id="GAA0463842.1"/>
    </source>
</evidence>
<dbReference type="Pfam" id="PF07907">
    <property type="entry name" value="YibE_F"/>
    <property type="match status" value="1"/>
</dbReference>
<evidence type="ECO:0000313" key="3">
    <source>
        <dbReference type="Proteomes" id="UP001500740"/>
    </source>
</evidence>
<dbReference type="InterPro" id="IPR012507">
    <property type="entry name" value="YibE_F"/>
</dbReference>